<dbReference type="RefSeq" id="WP_061524869.1">
    <property type="nucleotide sequence ID" value="NZ_JRHX01000060.1"/>
</dbReference>
<sequence>MYNVNLLIYIWDSHNLEESRNWALAYKKIEMPFIPFIGLEIDFPLERNQKIKSIRWSMESDSFSCILENEFSRYGIDDRMFEEWLEYYENYEWSIEGPYAKIE</sequence>
<dbReference type="EMBL" id="JRHX01000060">
    <property type="protein sequence ID" value="KXZ70178.1"/>
    <property type="molecule type" value="Genomic_DNA"/>
</dbReference>
<dbReference type="Proteomes" id="UP000075544">
    <property type="component" value="Unassembled WGS sequence"/>
</dbReference>
<name>A0A150HTP9_9GAMM</name>
<dbReference type="PATRIC" id="fig|52133.19.peg.1999"/>
<comment type="caution">
    <text evidence="1">The sequence shown here is derived from an EMBL/GenBank/DDBJ whole genome shotgun (WGS) entry which is preliminary data.</text>
</comment>
<evidence type="ECO:0000313" key="2">
    <source>
        <dbReference type="Proteomes" id="UP000075544"/>
    </source>
</evidence>
<accession>A0A150HTP9</accession>
<gene>
    <name evidence="1" type="ORF">AVENLUH13518_01970</name>
</gene>
<protein>
    <submittedName>
        <fullName evidence="1">Uncharacterized protein</fullName>
    </submittedName>
</protein>
<evidence type="ECO:0000313" key="1">
    <source>
        <dbReference type="EMBL" id="KXZ70178.1"/>
    </source>
</evidence>
<reference evidence="1 2" key="1">
    <citation type="journal article" date="2016" name="Sci. Rep.">
        <title>Genomic and phenotypic characterization of the species Acinetobacter venetianus.</title>
        <authorList>
            <person name="Fondi M."/>
            <person name="Maida I."/>
            <person name="Perrin E."/>
            <person name="Orlandini V."/>
            <person name="La Torre L."/>
            <person name="Bosi E."/>
            <person name="Negroni A."/>
            <person name="Zanaroli G."/>
            <person name="Fava F."/>
            <person name="Decorosi F."/>
            <person name="Giovannetti L."/>
            <person name="Viti C."/>
            <person name="Vaneechoutte M."/>
            <person name="Dijkshoorn L."/>
            <person name="Fani R."/>
        </authorList>
    </citation>
    <scope>NUCLEOTIDE SEQUENCE [LARGE SCALE GENOMIC DNA]</scope>
    <source>
        <strain evidence="1 2">LUH13518</strain>
    </source>
</reference>
<proteinExistence type="predicted"/>
<organism evidence="1 2">
    <name type="scientific">Acinetobacter venetianus</name>
    <dbReference type="NCBI Taxonomy" id="52133"/>
    <lineage>
        <taxon>Bacteria</taxon>
        <taxon>Pseudomonadati</taxon>
        <taxon>Pseudomonadota</taxon>
        <taxon>Gammaproteobacteria</taxon>
        <taxon>Moraxellales</taxon>
        <taxon>Moraxellaceae</taxon>
        <taxon>Acinetobacter</taxon>
    </lineage>
</organism>
<dbReference type="AlphaFoldDB" id="A0A150HTP9"/>